<reference evidence="1" key="1">
    <citation type="submission" date="2022-12" db="EMBL/GenBank/DDBJ databases">
        <title>Draft Genome Sequences of Bacillus licheniformis and Bacillus paralicheniformis strains isolated from Irish skim milk powders.</title>
        <authorList>
            <person name="Lourenco A."/>
            <person name="Li F."/>
            <person name="Geraldine D."/>
            <person name="Tobin J.T."/>
            <person name="Butler F."/>
            <person name="Jordan K."/>
            <person name="Obrien T."/>
        </authorList>
    </citation>
    <scope>NUCLEOTIDE SEQUENCE</scope>
    <source>
        <strain evidence="1">3370</strain>
    </source>
</reference>
<evidence type="ECO:0000313" key="2">
    <source>
        <dbReference type="Proteomes" id="UP001216709"/>
    </source>
</evidence>
<dbReference type="Pfam" id="PF13416">
    <property type="entry name" value="SBP_bac_8"/>
    <property type="match status" value="1"/>
</dbReference>
<proteinExistence type="predicted"/>
<dbReference type="Proteomes" id="UP001216709">
    <property type="component" value="Unassembled WGS sequence"/>
</dbReference>
<sequence length="84" mass="9141">DLVKEGAMSKEVLNATQDDLARQFAAGQLAMMINGSWNIERLKEAGHLHYGITFIPKDQTFASALGGENMAVVKGKNTDGAWDF</sequence>
<dbReference type="InterPro" id="IPR006059">
    <property type="entry name" value="SBP"/>
</dbReference>
<dbReference type="AlphaFoldDB" id="A0AAW6KNR8"/>
<comment type="caution">
    <text evidence="1">The sequence shown here is derived from an EMBL/GenBank/DDBJ whole genome shotgun (WGS) entry which is preliminary data.</text>
</comment>
<organism evidence="1 2">
    <name type="scientific">Bacillus paralicheniformis</name>
    <dbReference type="NCBI Taxonomy" id="1648923"/>
    <lineage>
        <taxon>Bacteria</taxon>
        <taxon>Bacillati</taxon>
        <taxon>Bacillota</taxon>
        <taxon>Bacilli</taxon>
        <taxon>Bacillales</taxon>
        <taxon>Bacillaceae</taxon>
        <taxon>Bacillus</taxon>
    </lineage>
</organism>
<protein>
    <submittedName>
        <fullName evidence="1">Extracellular solute-binding protein</fullName>
    </submittedName>
</protein>
<name>A0AAW6KNR8_9BACI</name>
<gene>
    <name evidence="1" type="ORF">PVN32_27420</name>
</gene>
<dbReference type="EMBL" id="JARAFO010000833">
    <property type="protein sequence ID" value="MDE1455828.1"/>
    <property type="molecule type" value="Genomic_DNA"/>
</dbReference>
<dbReference type="RefSeq" id="WP_274686276.1">
    <property type="nucleotide sequence ID" value="NZ_JARAFO010000833.1"/>
</dbReference>
<dbReference type="Gene3D" id="3.40.190.10">
    <property type="entry name" value="Periplasmic binding protein-like II"/>
    <property type="match status" value="2"/>
</dbReference>
<evidence type="ECO:0000313" key="1">
    <source>
        <dbReference type="EMBL" id="MDE1455828.1"/>
    </source>
</evidence>
<feature type="non-terminal residue" evidence="1">
    <location>
        <position position="1"/>
    </location>
</feature>
<accession>A0AAW6KNR8</accession>
<feature type="non-terminal residue" evidence="1">
    <location>
        <position position="84"/>
    </location>
</feature>
<dbReference type="SUPFAM" id="SSF53850">
    <property type="entry name" value="Periplasmic binding protein-like II"/>
    <property type="match status" value="1"/>
</dbReference>